<evidence type="ECO:0008006" key="4">
    <source>
        <dbReference type="Google" id="ProtNLM"/>
    </source>
</evidence>
<accession>A0ABM8A724</accession>
<feature type="compositionally biased region" description="Pro residues" evidence="1">
    <location>
        <begin position="16"/>
        <end position="35"/>
    </location>
</feature>
<sequence>MAVVSGCGLVGDPADSPTPSPPPSPPPSPTPPPLRLPGETAPEWPCPGETRLPDTVAVSWPAAAPVHQAAGPDGTSVLATGCRPVQWAGLPDRPPRGGS</sequence>
<evidence type="ECO:0000313" key="2">
    <source>
        <dbReference type="EMBL" id="BDM74437.1"/>
    </source>
</evidence>
<feature type="region of interest" description="Disordered" evidence="1">
    <location>
        <begin position="1"/>
        <end position="53"/>
    </location>
</feature>
<keyword evidence="3" id="KW-1185">Reference proteome</keyword>
<gene>
    <name evidence="2" type="ORF">HEK616_79240</name>
</gene>
<proteinExistence type="predicted"/>
<geneLocation type="plasmid" evidence="2 3">
    <name>SNP1</name>
</geneLocation>
<protein>
    <recommendedName>
        <fullName evidence="4">Lipoprotein</fullName>
    </recommendedName>
</protein>
<evidence type="ECO:0000313" key="3">
    <source>
        <dbReference type="Proteomes" id="UP001059597"/>
    </source>
</evidence>
<evidence type="ECO:0000256" key="1">
    <source>
        <dbReference type="SAM" id="MobiDB-lite"/>
    </source>
</evidence>
<name>A0ABM8A724_STRNI</name>
<organism evidence="2 3">
    <name type="scientific">Streptomyces nigrescens</name>
    <dbReference type="NCBI Taxonomy" id="1920"/>
    <lineage>
        <taxon>Bacteria</taxon>
        <taxon>Bacillati</taxon>
        <taxon>Actinomycetota</taxon>
        <taxon>Actinomycetes</taxon>
        <taxon>Kitasatosporales</taxon>
        <taxon>Streptomycetaceae</taxon>
        <taxon>Streptomyces</taxon>
    </lineage>
</organism>
<keyword evidence="2" id="KW-0614">Plasmid</keyword>
<dbReference type="Proteomes" id="UP001059597">
    <property type="component" value="Plasmid SNP1"/>
</dbReference>
<dbReference type="EMBL" id="AP026074">
    <property type="protein sequence ID" value="BDM74437.1"/>
    <property type="molecule type" value="Genomic_DNA"/>
</dbReference>
<reference evidence="2" key="1">
    <citation type="submission" date="2022-06" db="EMBL/GenBank/DDBJ databases">
        <title>Complete genome sequence of Streptomyces nigrescens HEK616.</title>
        <authorList>
            <person name="Asamizu S."/>
            <person name="Onaka H."/>
        </authorList>
    </citation>
    <scope>NUCLEOTIDE SEQUENCE</scope>
    <source>
        <strain evidence="2">HEK616</strain>
        <plasmid evidence="2">SNP1</plasmid>
    </source>
</reference>